<keyword evidence="1" id="KW-0812">Transmembrane</keyword>
<reference evidence="2 3" key="1">
    <citation type="submission" date="2018-03" db="EMBL/GenBank/DDBJ databases">
        <title>The Complete Genome of Celeribacter baekdonensis strain LH4, a Thiosulfate-Oxidizing Alphaproteobacterium Isolated from Gulf of Mexico Continental Slope Sediments.</title>
        <authorList>
            <person name="Flood B.E."/>
            <person name="Bailey J.V."/>
            <person name="Leprich D."/>
        </authorList>
    </citation>
    <scope>NUCLEOTIDE SEQUENCE [LARGE SCALE GENOMIC DNA]</scope>
    <source>
        <strain evidence="2 3">LH4</strain>
    </source>
</reference>
<dbReference type="KEGG" id="cbak:DA792_18510"/>
<evidence type="ECO:0000313" key="3">
    <source>
        <dbReference type="Proteomes" id="UP000241447"/>
    </source>
</evidence>
<feature type="transmembrane region" description="Helical" evidence="1">
    <location>
        <begin position="12"/>
        <end position="30"/>
    </location>
</feature>
<evidence type="ECO:0000313" key="2">
    <source>
        <dbReference type="EMBL" id="AVW93526.1"/>
    </source>
</evidence>
<evidence type="ECO:0000256" key="1">
    <source>
        <dbReference type="SAM" id="Phobius"/>
    </source>
</evidence>
<organism evidence="2 3">
    <name type="scientific">Celeribacter baekdonensis</name>
    <dbReference type="NCBI Taxonomy" id="875171"/>
    <lineage>
        <taxon>Bacteria</taxon>
        <taxon>Pseudomonadati</taxon>
        <taxon>Pseudomonadota</taxon>
        <taxon>Alphaproteobacteria</taxon>
        <taxon>Rhodobacterales</taxon>
        <taxon>Roseobacteraceae</taxon>
        <taxon>Celeribacter</taxon>
    </lineage>
</organism>
<name>A0A2R4M8P8_9RHOB</name>
<sequence>MMRPEVKAMLWRWREVAVALAVVALLGWWAVSSFGVMRWIALGFTGLAVVFAVAAVQRARFAHKGDGYGSVEVDEGVVSYFTPYTGGQVEIDAMTCVTLLPALKGPAHWQFDAPGQAPLLIPLDAFGADRLFDVFVTLDGIETEKMLRQIKQTPDHPVVIWRKRTALLR</sequence>
<proteinExistence type="predicted"/>
<keyword evidence="1" id="KW-0472">Membrane</keyword>
<dbReference type="OrthoDB" id="7851333at2"/>
<protein>
    <submittedName>
        <fullName evidence="2">Uncharacterized protein</fullName>
    </submittedName>
</protein>
<accession>A0A2R4M8P8</accession>
<dbReference type="EMBL" id="CP028475">
    <property type="protein sequence ID" value="AVW93526.1"/>
    <property type="molecule type" value="Genomic_DNA"/>
</dbReference>
<dbReference type="AlphaFoldDB" id="A0A2R4M8P8"/>
<gene>
    <name evidence="2" type="ORF">DA792_18510</name>
</gene>
<dbReference type="Proteomes" id="UP000241447">
    <property type="component" value="Chromosome"/>
</dbReference>
<feature type="transmembrane region" description="Helical" evidence="1">
    <location>
        <begin position="36"/>
        <end position="56"/>
    </location>
</feature>
<keyword evidence="1" id="KW-1133">Transmembrane helix</keyword>